<evidence type="ECO:0000313" key="1">
    <source>
        <dbReference type="Proteomes" id="UP000035642"/>
    </source>
</evidence>
<keyword evidence="1" id="KW-1185">Reference proteome</keyword>
<accession>A0A0K0DBR9</accession>
<sequence>MANIRIGLKQVSNSNASPSLSILHTKKVSTGQAGFPIKERSELTNKVNALSTVDNKENQAVQVSVEVESSYAQTDVITTRQIPSISKEDLLCEDVTSSYWRGIAERFEKEIDSELETSFNTSLELDKSYEDLAKSESRLKILMEVLDDIVNDEKNDKEEAAIA</sequence>
<dbReference type="AlphaFoldDB" id="A0A0K0DBR9"/>
<evidence type="ECO:0000313" key="2">
    <source>
        <dbReference type="WBParaSite" id="ACAC_0000790501-mRNA-1"/>
    </source>
</evidence>
<dbReference type="WBParaSite" id="ACAC_0000790501-mRNA-1">
    <property type="protein sequence ID" value="ACAC_0000790501-mRNA-1"/>
    <property type="gene ID" value="ACAC_0000790501"/>
</dbReference>
<proteinExistence type="predicted"/>
<dbReference type="Proteomes" id="UP000035642">
    <property type="component" value="Unassembled WGS sequence"/>
</dbReference>
<organism evidence="1 2">
    <name type="scientific">Angiostrongylus cantonensis</name>
    <name type="common">Rat lungworm</name>
    <dbReference type="NCBI Taxonomy" id="6313"/>
    <lineage>
        <taxon>Eukaryota</taxon>
        <taxon>Metazoa</taxon>
        <taxon>Ecdysozoa</taxon>
        <taxon>Nematoda</taxon>
        <taxon>Chromadorea</taxon>
        <taxon>Rhabditida</taxon>
        <taxon>Rhabditina</taxon>
        <taxon>Rhabditomorpha</taxon>
        <taxon>Strongyloidea</taxon>
        <taxon>Metastrongylidae</taxon>
        <taxon>Angiostrongylus</taxon>
    </lineage>
</organism>
<protein>
    <submittedName>
        <fullName evidence="2">Geminin</fullName>
    </submittedName>
</protein>
<reference evidence="1" key="1">
    <citation type="submission" date="2012-09" db="EMBL/GenBank/DDBJ databases">
        <authorList>
            <person name="Martin A.A."/>
        </authorList>
    </citation>
    <scope>NUCLEOTIDE SEQUENCE</scope>
</reference>
<name>A0A0K0DBR9_ANGCA</name>
<reference evidence="2" key="2">
    <citation type="submission" date="2017-02" db="UniProtKB">
        <authorList>
            <consortium name="WormBaseParasite"/>
        </authorList>
    </citation>
    <scope>IDENTIFICATION</scope>
</reference>